<keyword evidence="4 9" id="KW-0812">Transmembrane</keyword>
<keyword evidence="8 9" id="KW-0472">Membrane</keyword>
<dbReference type="InterPro" id="IPR036640">
    <property type="entry name" value="ABC1_TM_sf"/>
</dbReference>
<dbReference type="InterPro" id="IPR003593">
    <property type="entry name" value="AAA+_ATPase"/>
</dbReference>
<sequence length="612" mass="69585">MFNFCKERMLNFKNTMSIAFFLGKIIWKSSPILVIVLLVLLSAEGLIVAIQLFATREILNGIKNANPGDTYVFIWGIVYCSTFVIGIFSVSITSWIQKLLGEKSMLTINTTLLEAIEKMPGMRFFEETKYRDKLETLRDSTSWLPMQIVESTGSVITGGISLISIIIVVGTLSPLLAVILIVSAIPYVIYANKFTAMEWVYENEFASNRRKMSYYRDNLLIKNTVQEVRLFNLGEFFLKQYKETFDVVFSAYKKIQTKSLIPITLTGLLSGGVAGLGYLWITYKISNASLTIGDIALYLTALFQLNVLLRNVSNEFVETLELWRMGGDFHDFVKLKPDVQISPNSKFVDLHEMNIEFKNVSFSYPTNNEHKILRNLSFRLNARQSTAIVGMNGEGKSTIVKLLCRFYDPNEGEILINNINIKEIDIQHLRKHISAIFQSFGKYGLAIDENIGIGDYESIENKKQIQEIAKRVGIHEKINSYTDSYKTMVGNEWNGIEFSGGQWQKIALARAFFRNASTLIMDEPTAALDIKSEEQLYNQFYLLTRQKTVLLISHRFSTVKMVDSIIVIKDGEVIEQGSHEALMDKQGEYAKMYLMQASSFSLEGTVKNEKSQ</sequence>
<dbReference type="RefSeq" id="WP_097841734.1">
    <property type="nucleotide sequence ID" value="NZ_NVLX01000026.1"/>
</dbReference>
<dbReference type="SUPFAM" id="SSF52540">
    <property type="entry name" value="P-loop containing nucleoside triphosphate hydrolases"/>
    <property type="match status" value="1"/>
</dbReference>
<evidence type="ECO:0000256" key="8">
    <source>
        <dbReference type="ARBA" id="ARBA00023136"/>
    </source>
</evidence>
<dbReference type="Pfam" id="PF00005">
    <property type="entry name" value="ABC_tran"/>
    <property type="match status" value="1"/>
</dbReference>
<evidence type="ECO:0008006" key="14">
    <source>
        <dbReference type="Google" id="ProtNLM"/>
    </source>
</evidence>
<evidence type="ECO:0000256" key="6">
    <source>
        <dbReference type="ARBA" id="ARBA00022840"/>
    </source>
</evidence>
<feature type="transmembrane region" description="Helical" evidence="9">
    <location>
        <begin position="73"/>
        <end position="96"/>
    </location>
</feature>
<dbReference type="GO" id="GO:0005524">
    <property type="term" value="F:ATP binding"/>
    <property type="evidence" value="ECO:0007669"/>
    <property type="project" value="UniProtKB-KW"/>
</dbReference>
<dbReference type="EMBL" id="NVLX01000026">
    <property type="protein sequence ID" value="PDZ14632.1"/>
    <property type="molecule type" value="Genomic_DNA"/>
</dbReference>
<dbReference type="GO" id="GO:0005886">
    <property type="term" value="C:plasma membrane"/>
    <property type="evidence" value="ECO:0007669"/>
    <property type="project" value="UniProtKB-SubCell"/>
</dbReference>
<feature type="transmembrane region" description="Helical" evidence="9">
    <location>
        <begin position="148"/>
        <end position="169"/>
    </location>
</feature>
<dbReference type="PROSITE" id="PS00211">
    <property type="entry name" value="ABC_TRANSPORTER_1"/>
    <property type="match status" value="1"/>
</dbReference>
<dbReference type="InterPro" id="IPR011527">
    <property type="entry name" value="ABC1_TM_dom"/>
</dbReference>
<evidence type="ECO:0000256" key="4">
    <source>
        <dbReference type="ARBA" id="ARBA00022692"/>
    </source>
</evidence>
<evidence type="ECO:0000313" key="12">
    <source>
        <dbReference type="EMBL" id="PDZ14632.1"/>
    </source>
</evidence>
<organism evidence="12 13">
    <name type="scientific">Bacillus anthracis</name>
    <name type="common">anthrax bacterium</name>
    <dbReference type="NCBI Taxonomy" id="1392"/>
    <lineage>
        <taxon>Bacteria</taxon>
        <taxon>Bacillati</taxon>
        <taxon>Bacillota</taxon>
        <taxon>Bacilli</taxon>
        <taxon>Bacillales</taxon>
        <taxon>Bacillaceae</taxon>
        <taxon>Bacillus</taxon>
        <taxon>Bacillus cereus group</taxon>
    </lineage>
</organism>
<evidence type="ECO:0000256" key="1">
    <source>
        <dbReference type="ARBA" id="ARBA00004651"/>
    </source>
</evidence>
<dbReference type="SMART" id="SM00382">
    <property type="entry name" value="AAA"/>
    <property type="match status" value="1"/>
</dbReference>
<dbReference type="PROSITE" id="PS50893">
    <property type="entry name" value="ABC_TRANSPORTER_2"/>
    <property type="match status" value="1"/>
</dbReference>
<evidence type="ECO:0000256" key="7">
    <source>
        <dbReference type="ARBA" id="ARBA00022989"/>
    </source>
</evidence>
<reference evidence="12 13" key="1">
    <citation type="submission" date="2017-09" db="EMBL/GenBank/DDBJ databases">
        <title>Large-scale bioinformatics analysis of Bacillus genomes uncovers conserved roles of natural products in bacterial physiology.</title>
        <authorList>
            <consortium name="Agbiome Team Llc"/>
            <person name="Bleich R.M."/>
            <person name="Grubbs K.J."/>
            <person name="Santa Maria K.C."/>
            <person name="Allen S.E."/>
            <person name="Farag S."/>
            <person name="Shank E.A."/>
            <person name="Bowers A."/>
        </authorList>
    </citation>
    <scope>NUCLEOTIDE SEQUENCE [LARGE SCALE GENOMIC DNA]</scope>
    <source>
        <strain evidence="12 13">AFS095574</strain>
    </source>
</reference>
<dbReference type="Pfam" id="PF00664">
    <property type="entry name" value="ABC_membrane"/>
    <property type="match status" value="1"/>
</dbReference>
<dbReference type="InterPro" id="IPR039421">
    <property type="entry name" value="Type_1_exporter"/>
</dbReference>
<accession>A0A2A7D3N1</accession>
<keyword evidence="5" id="KW-0547">Nucleotide-binding</keyword>
<comment type="caution">
    <text evidence="12">The sequence shown here is derived from an EMBL/GenBank/DDBJ whole genome shotgun (WGS) entry which is preliminary data.</text>
</comment>
<dbReference type="Gene3D" id="3.40.50.300">
    <property type="entry name" value="P-loop containing nucleotide triphosphate hydrolases"/>
    <property type="match status" value="1"/>
</dbReference>
<evidence type="ECO:0000259" key="10">
    <source>
        <dbReference type="PROSITE" id="PS50893"/>
    </source>
</evidence>
<evidence type="ECO:0000256" key="2">
    <source>
        <dbReference type="ARBA" id="ARBA00022448"/>
    </source>
</evidence>
<evidence type="ECO:0000256" key="5">
    <source>
        <dbReference type="ARBA" id="ARBA00022741"/>
    </source>
</evidence>
<dbReference type="Proteomes" id="UP000220192">
    <property type="component" value="Unassembled WGS sequence"/>
</dbReference>
<dbReference type="InterPro" id="IPR027417">
    <property type="entry name" value="P-loop_NTPase"/>
</dbReference>
<dbReference type="InterPro" id="IPR003439">
    <property type="entry name" value="ABC_transporter-like_ATP-bd"/>
</dbReference>
<evidence type="ECO:0000313" key="13">
    <source>
        <dbReference type="Proteomes" id="UP000220192"/>
    </source>
</evidence>
<protein>
    <recommendedName>
        <fullName evidence="14">ABC transporter ATP-binding protein</fullName>
    </recommendedName>
</protein>
<keyword evidence="2" id="KW-0813">Transport</keyword>
<dbReference type="AlphaFoldDB" id="A0A2A7D3N1"/>
<dbReference type="PANTHER" id="PTHR43394:SF1">
    <property type="entry name" value="ATP-BINDING CASSETTE SUB-FAMILY B MEMBER 10, MITOCHONDRIAL"/>
    <property type="match status" value="1"/>
</dbReference>
<proteinExistence type="predicted"/>
<keyword evidence="3" id="KW-1003">Cell membrane</keyword>
<evidence type="ECO:0000259" key="11">
    <source>
        <dbReference type="PROSITE" id="PS50929"/>
    </source>
</evidence>
<comment type="subcellular location">
    <subcellularLocation>
        <location evidence="1">Cell membrane</location>
        <topology evidence="1">Multi-pass membrane protein</topology>
    </subcellularLocation>
</comment>
<dbReference type="GO" id="GO:0016887">
    <property type="term" value="F:ATP hydrolysis activity"/>
    <property type="evidence" value="ECO:0007669"/>
    <property type="project" value="InterPro"/>
</dbReference>
<feature type="transmembrane region" description="Helical" evidence="9">
    <location>
        <begin position="175"/>
        <end position="192"/>
    </location>
</feature>
<dbReference type="InterPro" id="IPR017871">
    <property type="entry name" value="ABC_transporter-like_CS"/>
</dbReference>
<dbReference type="SUPFAM" id="SSF90123">
    <property type="entry name" value="ABC transporter transmembrane region"/>
    <property type="match status" value="1"/>
</dbReference>
<evidence type="ECO:0000256" key="9">
    <source>
        <dbReference type="SAM" id="Phobius"/>
    </source>
</evidence>
<keyword evidence="6" id="KW-0067">ATP-binding</keyword>
<name>A0A2A7D3N1_BACAN</name>
<dbReference type="PROSITE" id="PS50929">
    <property type="entry name" value="ABC_TM1F"/>
    <property type="match status" value="1"/>
</dbReference>
<feature type="domain" description="ABC transmembrane type-1" evidence="11">
    <location>
        <begin position="35"/>
        <end position="321"/>
    </location>
</feature>
<feature type="domain" description="ABC transporter" evidence="10">
    <location>
        <begin position="355"/>
        <end position="595"/>
    </location>
</feature>
<keyword evidence="7 9" id="KW-1133">Transmembrane helix</keyword>
<dbReference type="Gene3D" id="1.20.1560.10">
    <property type="entry name" value="ABC transporter type 1, transmembrane domain"/>
    <property type="match status" value="1"/>
</dbReference>
<dbReference type="GO" id="GO:0015421">
    <property type="term" value="F:ABC-type oligopeptide transporter activity"/>
    <property type="evidence" value="ECO:0007669"/>
    <property type="project" value="TreeGrafter"/>
</dbReference>
<evidence type="ECO:0000256" key="3">
    <source>
        <dbReference type="ARBA" id="ARBA00022475"/>
    </source>
</evidence>
<feature type="transmembrane region" description="Helical" evidence="9">
    <location>
        <begin position="260"/>
        <end position="281"/>
    </location>
</feature>
<dbReference type="FunFam" id="3.40.50.300:FF:000221">
    <property type="entry name" value="Multidrug ABC transporter ATP-binding protein"/>
    <property type="match status" value="1"/>
</dbReference>
<dbReference type="PANTHER" id="PTHR43394">
    <property type="entry name" value="ATP-DEPENDENT PERMEASE MDL1, MITOCHONDRIAL"/>
    <property type="match status" value="1"/>
</dbReference>
<gene>
    <name evidence="12" type="ORF">CON16_23745</name>
</gene>